<sequence>MKRRLLLLVCALLVFAGADAQKKITVAVAANMQYAIEALKLTYNRQHPLQIDVVLGASGKLTQQIIAGAPFDIFISADTTFPAKVQAAGMAVAGPRNYAQGILVLWTARADIRPEIQVLTNSVVSHIAIANPGTAPYGAAAVSVMKKYQVYDKVAAKLVTGESITQASQYIASGNAEIGFTAKSIVIAEAMRGKGHWVEIKQQDYAPIKQAAVLLKDNAAAKGFYEFLFSAQAKKVFEQFGYIVK</sequence>
<dbReference type="EMBL" id="FPIZ01000011">
    <property type="protein sequence ID" value="SFW68840.1"/>
    <property type="molecule type" value="Genomic_DNA"/>
</dbReference>
<accession>A0A1K1R9T3</accession>
<dbReference type="GO" id="GO:0046872">
    <property type="term" value="F:metal ion binding"/>
    <property type="evidence" value="ECO:0007669"/>
    <property type="project" value="UniProtKB-KW"/>
</dbReference>
<dbReference type="OrthoDB" id="9785015at2"/>
<dbReference type="CDD" id="cd13539">
    <property type="entry name" value="PBP2_AvModA"/>
    <property type="match status" value="1"/>
</dbReference>
<feature type="binding site" evidence="4">
    <location>
        <position position="58"/>
    </location>
    <ligand>
        <name>molybdate</name>
        <dbReference type="ChEBI" id="CHEBI:36264"/>
    </ligand>
</feature>
<dbReference type="RefSeq" id="WP_072362536.1">
    <property type="nucleotide sequence ID" value="NZ_CP139972.1"/>
</dbReference>
<reference evidence="7 9" key="2">
    <citation type="submission" date="2023-11" db="EMBL/GenBank/DDBJ databases">
        <title>MicrobeMod: A computational toolkit for identifying prokaryotic methylation and restriction-modification with nanopore sequencing.</title>
        <authorList>
            <person name="Crits-Christoph A."/>
            <person name="Kang S.C."/>
            <person name="Lee H."/>
            <person name="Ostrov N."/>
        </authorList>
    </citation>
    <scope>NUCLEOTIDE SEQUENCE [LARGE SCALE GENOMIC DNA]</scope>
    <source>
        <strain evidence="7 9">ATCC 23090</strain>
    </source>
</reference>
<keyword evidence="4" id="KW-0500">Molybdenum</keyword>
<evidence type="ECO:0000256" key="4">
    <source>
        <dbReference type="PIRSR" id="PIRSR004846-1"/>
    </source>
</evidence>
<dbReference type="Proteomes" id="UP001326715">
    <property type="component" value="Chromosome"/>
</dbReference>
<evidence type="ECO:0000313" key="8">
    <source>
        <dbReference type="Proteomes" id="UP000183788"/>
    </source>
</evidence>
<feature type="binding site" evidence="4">
    <location>
        <position position="164"/>
    </location>
    <ligand>
        <name>molybdate</name>
        <dbReference type="ChEBI" id="CHEBI:36264"/>
    </ligand>
</feature>
<dbReference type="Proteomes" id="UP000183788">
    <property type="component" value="Unassembled WGS sequence"/>
</dbReference>
<evidence type="ECO:0000256" key="5">
    <source>
        <dbReference type="SAM" id="SignalP"/>
    </source>
</evidence>
<keyword evidence="3 5" id="KW-0732">Signal</keyword>
<feature type="chain" id="PRO_5012701624" evidence="5">
    <location>
        <begin position="21"/>
        <end position="245"/>
    </location>
</feature>
<dbReference type="Pfam" id="PF13531">
    <property type="entry name" value="SBP_bac_11"/>
    <property type="match status" value="1"/>
</dbReference>
<gene>
    <name evidence="7" type="primary">modA</name>
    <name evidence="6" type="ORF">SAMN05661012_03517</name>
    <name evidence="7" type="ORF">SR876_28445</name>
</gene>
<name>A0A1K1R9T3_9BACT</name>
<dbReference type="NCBIfam" id="TIGR01256">
    <property type="entry name" value="modA"/>
    <property type="match status" value="1"/>
</dbReference>
<dbReference type="PANTHER" id="PTHR30632:SF14">
    <property type="entry name" value="TUNGSTATE_MOLYBDATE_CHROMATE-BINDING PROTEIN MODA"/>
    <property type="match status" value="1"/>
</dbReference>
<dbReference type="EMBL" id="CP140154">
    <property type="protein sequence ID" value="WQG88863.1"/>
    <property type="molecule type" value="Genomic_DNA"/>
</dbReference>
<evidence type="ECO:0000256" key="3">
    <source>
        <dbReference type="ARBA" id="ARBA00022729"/>
    </source>
</evidence>
<comment type="similarity">
    <text evidence="1">Belongs to the bacterial solute-binding protein ModA family.</text>
</comment>
<dbReference type="STRING" id="1004.SAMN05661012_03517"/>
<evidence type="ECO:0000256" key="1">
    <source>
        <dbReference type="ARBA" id="ARBA00009175"/>
    </source>
</evidence>
<dbReference type="SUPFAM" id="SSF53850">
    <property type="entry name" value="Periplasmic binding protein-like II"/>
    <property type="match status" value="1"/>
</dbReference>
<evidence type="ECO:0000313" key="9">
    <source>
        <dbReference type="Proteomes" id="UP001326715"/>
    </source>
</evidence>
<keyword evidence="9" id="KW-1185">Reference proteome</keyword>
<dbReference type="AlphaFoldDB" id="A0A1K1R9T3"/>
<dbReference type="PANTHER" id="PTHR30632">
    <property type="entry name" value="MOLYBDATE-BINDING PERIPLASMIC PROTEIN"/>
    <property type="match status" value="1"/>
</dbReference>
<evidence type="ECO:0000256" key="2">
    <source>
        <dbReference type="ARBA" id="ARBA00022723"/>
    </source>
</evidence>
<feature type="signal peptide" evidence="5">
    <location>
        <begin position="1"/>
        <end position="20"/>
    </location>
</feature>
<dbReference type="InterPro" id="IPR005950">
    <property type="entry name" value="ModA"/>
</dbReference>
<evidence type="ECO:0000313" key="7">
    <source>
        <dbReference type="EMBL" id="WQG88863.1"/>
    </source>
</evidence>
<organism evidence="6 8">
    <name type="scientific">Chitinophaga sancti</name>
    <dbReference type="NCBI Taxonomy" id="1004"/>
    <lineage>
        <taxon>Bacteria</taxon>
        <taxon>Pseudomonadati</taxon>
        <taxon>Bacteroidota</taxon>
        <taxon>Chitinophagia</taxon>
        <taxon>Chitinophagales</taxon>
        <taxon>Chitinophagaceae</taxon>
        <taxon>Chitinophaga</taxon>
    </lineage>
</organism>
<proteinExistence type="inferred from homology"/>
<evidence type="ECO:0000313" key="6">
    <source>
        <dbReference type="EMBL" id="SFW68840.1"/>
    </source>
</evidence>
<keyword evidence="2 4" id="KW-0479">Metal-binding</keyword>
<dbReference type="InterPro" id="IPR044084">
    <property type="entry name" value="AvModA-like_subst-bd"/>
</dbReference>
<dbReference type="GO" id="GO:0030973">
    <property type="term" value="F:molybdate ion binding"/>
    <property type="evidence" value="ECO:0007669"/>
    <property type="project" value="InterPro"/>
</dbReference>
<dbReference type="PIRSF" id="PIRSF004846">
    <property type="entry name" value="ModA"/>
    <property type="match status" value="1"/>
</dbReference>
<dbReference type="InterPro" id="IPR050682">
    <property type="entry name" value="ModA/WtpA"/>
</dbReference>
<dbReference type="GO" id="GO:0015689">
    <property type="term" value="P:molybdate ion transport"/>
    <property type="evidence" value="ECO:0007669"/>
    <property type="project" value="InterPro"/>
</dbReference>
<reference evidence="6 8" key="1">
    <citation type="submission" date="2016-11" db="EMBL/GenBank/DDBJ databases">
        <authorList>
            <person name="Jaros S."/>
            <person name="Januszkiewicz K."/>
            <person name="Wedrychowicz H."/>
        </authorList>
    </citation>
    <scope>NUCLEOTIDE SEQUENCE [LARGE SCALE GENOMIC DNA]</scope>
    <source>
        <strain evidence="6 8">DSM 784</strain>
    </source>
</reference>
<dbReference type="Gene3D" id="3.40.190.10">
    <property type="entry name" value="Periplasmic binding protein-like II"/>
    <property type="match status" value="2"/>
</dbReference>
<protein>
    <submittedName>
        <fullName evidence="7">Molybdate ABC transporter substrate-binding protein</fullName>
    </submittedName>
    <submittedName>
        <fullName evidence="6">Molybdate transport system substrate-binding protein</fullName>
    </submittedName>
</protein>